<keyword evidence="2" id="KW-0808">Transferase</keyword>
<sequence length="205" mass="23054">MSKKKMMMPANGHRIQGMTSEKFLDSKEFLDELNLTGSENFMDAGCGDGHVAIKALEEYITDGCVYALDMYEPSIEDMLKYKQENNADNLIPIVSNIAEHIDLDDETLDVVLMVNVFHGFKATRTLDEAVDELARVIKTDGGRIAIMDYKKQDVKNGPPTAIRSSPDDLQELFSAHGLKMTYLNEEIGEDIPEGKSHYLIIFEKE</sequence>
<protein>
    <submittedName>
        <fullName evidence="2">SAM-dependent methyltransferase</fullName>
    </submittedName>
</protein>
<evidence type="ECO:0000313" key="3">
    <source>
        <dbReference type="Proteomes" id="UP000232133"/>
    </source>
</evidence>
<dbReference type="EMBL" id="CP017803">
    <property type="protein sequence ID" value="ATZ59304.1"/>
    <property type="molecule type" value="Genomic_DNA"/>
</dbReference>
<dbReference type="Gene3D" id="3.40.50.150">
    <property type="entry name" value="Vaccinia Virus protein VP39"/>
    <property type="match status" value="1"/>
</dbReference>
<dbReference type="InterPro" id="IPR025714">
    <property type="entry name" value="Methyltranfer_dom"/>
</dbReference>
<dbReference type="GO" id="GO:0032259">
    <property type="term" value="P:methylation"/>
    <property type="evidence" value="ECO:0007669"/>
    <property type="project" value="UniProtKB-KW"/>
</dbReference>
<dbReference type="RefSeq" id="WP_004036863.1">
    <property type="nucleotide sequence ID" value="NZ_AP025586.1"/>
</dbReference>
<name>A0A2H4U5D4_METSM</name>
<evidence type="ECO:0000313" key="2">
    <source>
        <dbReference type="EMBL" id="ATZ59304.1"/>
    </source>
</evidence>
<organism evidence="2 3">
    <name type="scientific">Methanobrevibacter smithii</name>
    <dbReference type="NCBI Taxonomy" id="2173"/>
    <lineage>
        <taxon>Archaea</taxon>
        <taxon>Methanobacteriati</taxon>
        <taxon>Methanobacteriota</taxon>
        <taxon>Methanomada group</taxon>
        <taxon>Methanobacteria</taxon>
        <taxon>Methanobacteriales</taxon>
        <taxon>Methanobacteriaceae</taxon>
        <taxon>Methanobrevibacter</taxon>
    </lineage>
</organism>
<dbReference type="InterPro" id="IPR029063">
    <property type="entry name" value="SAM-dependent_MTases_sf"/>
</dbReference>
<dbReference type="AlphaFoldDB" id="A0A2H4U5D4"/>
<dbReference type="GeneID" id="78817006"/>
<dbReference type="SUPFAM" id="SSF53335">
    <property type="entry name" value="S-adenosyl-L-methionine-dependent methyltransferases"/>
    <property type="match status" value="1"/>
</dbReference>
<feature type="domain" description="Methyltransferase" evidence="1">
    <location>
        <begin position="38"/>
        <end position="153"/>
    </location>
</feature>
<dbReference type="CDD" id="cd02440">
    <property type="entry name" value="AdoMet_MTases"/>
    <property type="match status" value="1"/>
</dbReference>
<dbReference type="OMA" id="IAIMDYK"/>
<dbReference type="Pfam" id="PF13847">
    <property type="entry name" value="Methyltransf_31"/>
    <property type="match status" value="1"/>
</dbReference>
<evidence type="ECO:0000259" key="1">
    <source>
        <dbReference type="Pfam" id="PF13847"/>
    </source>
</evidence>
<dbReference type="Proteomes" id="UP000232133">
    <property type="component" value="Chromosome"/>
</dbReference>
<accession>A0A2H4U5D4</accession>
<reference evidence="2 3" key="1">
    <citation type="submission" date="2016-10" db="EMBL/GenBank/DDBJ databases">
        <authorList>
            <person name="Varghese N."/>
        </authorList>
    </citation>
    <scope>NUCLEOTIDE SEQUENCE [LARGE SCALE GENOMIC DNA]</scope>
    <source>
        <strain evidence="2 3">KB11</strain>
    </source>
</reference>
<dbReference type="GO" id="GO:0008168">
    <property type="term" value="F:methyltransferase activity"/>
    <property type="evidence" value="ECO:0007669"/>
    <property type="project" value="UniProtKB-KW"/>
</dbReference>
<gene>
    <name evidence="2" type="ORF">BK798_02180</name>
</gene>
<proteinExistence type="predicted"/>
<keyword evidence="2" id="KW-0489">Methyltransferase</keyword>